<comment type="caution">
    <text evidence="2">The sequence shown here is derived from an EMBL/GenBank/DDBJ whole genome shotgun (WGS) entry which is preliminary data.</text>
</comment>
<dbReference type="SUPFAM" id="SSF159941">
    <property type="entry name" value="MM3350-like"/>
    <property type="match status" value="1"/>
</dbReference>
<name>A0A1F6BSE2_9BACT</name>
<dbReference type="EMBL" id="MFKN01000044">
    <property type="protein sequence ID" value="OGG39672.1"/>
    <property type="molecule type" value="Genomic_DNA"/>
</dbReference>
<dbReference type="Proteomes" id="UP000179014">
    <property type="component" value="Unassembled WGS sequence"/>
</dbReference>
<dbReference type="PANTHER" id="PTHR41878:SF1">
    <property type="entry name" value="TNPR PROTEIN"/>
    <property type="match status" value="1"/>
</dbReference>
<dbReference type="STRING" id="1798474.A2118_03190"/>
<dbReference type="InterPro" id="IPR024047">
    <property type="entry name" value="MM3350-like_sf"/>
</dbReference>
<dbReference type="InterPro" id="IPR012912">
    <property type="entry name" value="Plasmid_pRiA4b_Orf3-like"/>
</dbReference>
<sequence>MTSPGVFTFKITLNDCTPRVWRRIEVPAIYTFFDLHCAIQDVMGWTDSHLHAFRVDTRGQSKAKRKGGRGSVITIEFPGPEGRDEYADECYDERKEHIAEWFGTRMTQCVYEYDFGDSWDHIVLFEGKSPCQSGVTYPRCIAGKNACPPDDCGGVGGYDDLQKIMKNPDHKEHADMLDWLCLESAEEFDPKHFDISEVEFQDPAERLKEYENGFGVR</sequence>
<dbReference type="Gene3D" id="3.10.290.30">
    <property type="entry name" value="MM3350-like"/>
    <property type="match status" value="1"/>
</dbReference>
<evidence type="ECO:0000259" key="1">
    <source>
        <dbReference type="Pfam" id="PF07929"/>
    </source>
</evidence>
<protein>
    <recommendedName>
        <fullName evidence="1">Plasmid pRiA4b Orf3-like domain-containing protein</fullName>
    </recommendedName>
</protein>
<dbReference type="AlphaFoldDB" id="A0A1F6BSE2"/>
<reference evidence="2 3" key="1">
    <citation type="journal article" date="2016" name="Nat. Commun.">
        <title>Thousands of microbial genomes shed light on interconnected biogeochemical processes in an aquifer system.</title>
        <authorList>
            <person name="Anantharaman K."/>
            <person name="Brown C.T."/>
            <person name="Hug L.A."/>
            <person name="Sharon I."/>
            <person name="Castelle C.J."/>
            <person name="Probst A.J."/>
            <person name="Thomas B.C."/>
            <person name="Singh A."/>
            <person name="Wilkins M.J."/>
            <person name="Karaoz U."/>
            <person name="Brodie E.L."/>
            <person name="Williams K.H."/>
            <person name="Hubbard S.S."/>
            <person name="Banfield J.F."/>
        </authorList>
    </citation>
    <scope>NUCLEOTIDE SEQUENCE [LARGE SCALE GENOMIC DNA]</scope>
</reference>
<organism evidence="2 3">
    <name type="scientific">Candidatus Kaiserbacteria bacterium GWA2_50_9</name>
    <dbReference type="NCBI Taxonomy" id="1798474"/>
    <lineage>
        <taxon>Bacteria</taxon>
        <taxon>Candidatus Kaiseribacteriota</taxon>
    </lineage>
</organism>
<dbReference type="Pfam" id="PF07929">
    <property type="entry name" value="PRiA4_ORF3"/>
    <property type="match status" value="1"/>
</dbReference>
<gene>
    <name evidence="2" type="ORF">A2118_03190</name>
</gene>
<accession>A0A1F6BSE2</accession>
<feature type="domain" description="Plasmid pRiA4b Orf3-like" evidence="1">
    <location>
        <begin position="6"/>
        <end position="196"/>
    </location>
</feature>
<proteinExistence type="predicted"/>
<dbReference type="PANTHER" id="PTHR41878">
    <property type="entry name" value="LEXA REPRESSOR-RELATED"/>
    <property type="match status" value="1"/>
</dbReference>
<evidence type="ECO:0000313" key="3">
    <source>
        <dbReference type="Proteomes" id="UP000179014"/>
    </source>
</evidence>
<evidence type="ECO:0000313" key="2">
    <source>
        <dbReference type="EMBL" id="OGG39672.1"/>
    </source>
</evidence>